<proteinExistence type="predicted"/>
<evidence type="ECO:0000256" key="1">
    <source>
        <dbReference type="SAM" id="Phobius"/>
    </source>
</evidence>
<gene>
    <name evidence="2" type="ORF">ARALYDRAFT_907164</name>
</gene>
<dbReference type="EMBL" id="GL348717">
    <property type="protein sequence ID" value="EFH52652.1"/>
    <property type="molecule type" value="Genomic_DNA"/>
</dbReference>
<keyword evidence="1" id="KW-1133">Transmembrane helix</keyword>
<name>D7LVN2_ARALL</name>
<dbReference type="PANTHER" id="PTHR48156:SF1">
    <property type="entry name" value="TRANSMEMBRANE PROTEIN"/>
    <property type="match status" value="1"/>
</dbReference>
<dbReference type="Gramene" id="scaffold_502868.1">
    <property type="protein sequence ID" value="scaffold_502868.1"/>
    <property type="gene ID" value="scaffold_502868.1"/>
</dbReference>
<protein>
    <submittedName>
        <fullName evidence="2">Uncharacterized protein</fullName>
    </submittedName>
</protein>
<evidence type="ECO:0000313" key="2">
    <source>
        <dbReference type="EMBL" id="EFH52652.1"/>
    </source>
</evidence>
<dbReference type="eggNOG" id="ENOG502SB0A">
    <property type="taxonomic scope" value="Eukaryota"/>
</dbReference>
<keyword evidence="1" id="KW-0472">Membrane</keyword>
<sequence>MDHPIESGSGYKPGRILIIYLELNYLSIDDDKSFEMAMPLGMAMYLMRMVWFSLSGWVFTCVAIADEIAGSLRNGDIGPFHVG</sequence>
<evidence type="ECO:0000313" key="3">
    <source>
        <dbReference type="Proteomes" id="UP000008694"/>
    </source>
</evidence>
<organism evidence="3">
    <name type="scientific">Arabidopsis lyrata subsp. lyrata</name>
    <name type="common">Lyre-leaved rock-cress</name>
    <dbReference type="NCBI Taxonomy" id="81972"/>
    <lineage>
        <taxon>Eukaryota</taxon>
        <taxon>Viridiplantae</taxon>
        <taxon>Streptophyta</taxon>
        <taxon>Embryophyta</taxon>
        <taxon>Tracheophyta</taxon>
        <taxon>Spermatophyta</taxon>
        <taxon>Magnoliopsida</taxon>
        <taxon>eudicotyledons</taxon>
        <taxon>Gunneridae</taxon>
        <taxon>Pentapetalae</taxon>
        <taxon>rosids</taxon>
        <taxon>malvids</taxon>
        <taxon>Brassicales</taxon>
        <taxon>Brassicaceae</taxon>
        <taxon>Camelineae</taxon>
        <taxon>Arabidopsis</taxon>
    </lineage>
</organism>
<keyword evidence="3" id="KW-1185">Reference proteome</keyword>
<dbReference type="Proteomes" id="UP000008694">
    <property type="component" value="Unassembled WGS sequence"/>
</dbReference>
<dbReference type="PANTHER" id="PTHR48156">
    <property type="entry name" value="TRANSMEMBRANE PROTEIN"/>
    <property type="match status" value="1"/>
</dbReference>
<accession>D7LVN2</accession>
<dbReference type="AlphaFoldDB" id="D7LVN2"/>
<keyword evidence="1" id="KW-0812">Transmembrane</keyword>
<reference evidence="3" key="1">
    <citation type="journal article" date="2011" name="Nat. Genet.">
        <title>The Arabidopsis lyrata genome sequence and the basis of rapid genome size change.</title>
        <authorList>
            <person name="Hu T.T."/>
            <person name="Pattyn P."/>
            <person name="Bakker E.G."/>
            <person name="Cao J."/>
            <person name="Cheng J.-F."/>
            <person name="Clark R.M."/>
            <person name="Fahlgren N."/>
            <person name="Fawcett J.A."/>
            <person name="Grimwood J."/>
            <person name="Gundlach H."/>
            <person name="Haberer G."/>
            <person name="Hollister J.D."/>
            <person name="Ossowski S."/>
            <person name="Ottilar R.P."/>
            <person name="Salamov A.A."/>
            <person name="Schneeberger K."/>
            <person name="Spannagl M."/>
            <person name="Wang X."/>
            <person name="Yang L."/>
            <person name="Nasrallah M.E."/>
            <person name="Bergelson J."/>
            <person name="Carrington J.C."/>
            <person name="Gaut B.S."/>
            <person name="Schmutz J."/>
            <person name="Mayer K.F.X."/>
            <person name="Van de Peer Y."/>
            <person name="Grigoriev I.V."/>
            <person name="Nordborg M."/>
            <person name="Weigel D."/>
            <person name="Guo Y.-L."/>
        </authorList>
    </citation>
    <scope>NUCLEOTIDE SEQUENCE [LARGE SCALE GENOMIC DNA]</scope>
    <source>
        <strain evidence="3">cv. MN47</strain>
    </source>
</reference>
<dbReference type="HOGENOM" id="CLU_2545721_0_0_1"/>
<feature type="transmembrane region" description="Helical" evidence="1">
    <location>
        <begin position="45"/>
        <end position="65"/>
    </location>
</feature>